<feature type="transmembrane region" description="Helical" evidence="7">
    <location>
        <begin position="66"/>
        <end position="92"/>
    </location>
</feature>
<dbReference type="STRING" id="630515.SAMN04489812_5022"/>
<evidence type="ECO:0000256" key="5">
    <source>
        <dbReference type="ARBA" id="ARBA00022989"/>
    </source>
</evidence>
<dbReference type="PROSITE" id="PS00211">
    <property type="entry name" value="ABC_TRANSPORTER_1"/>
    <property type="match status" value="1"/>
</dbReference>
<evidence type="ECO:0000313" key="9">
    <source>
        <dbReference type="EMBL" id="SDT29442.1"/>
    </source>
</evidence>
<dbReference type="PANTHER" id="PTHR24221:SF654">
    <property type="entry name" value="ATP-BINDING CASSETTE SUB-FAMILY B MEMBER 6"/>
    <property type="match status" value="1"/>
</dbReference>
<evidence type="ECO:0000256" key="2">
    <source>
        <dbReference type="ARBA" id="ARBA00022692"/>
    </source>
</evidence>
<dbReference type="OrthoDB" id="3801191at2"/>
<keyword evidence="2 7" id="KW-0812">Transmembrane</keyword>
<protein>
    <submittedName>
        <fullName evidence="9">ATP-binding cassette, subfamily C</fullName>
    </submittedName>
</protein>
<feature type="transmembrane region" description="Helical" evidence="7">
    <location>
        <begin position="257"/>
        <end position="276"/>
    </location>
</feature>
<dbReference type="GO" id="GO:0005886">
    <property type="term" value="C:plasma membrane"/>
    <property type="evidence" value="ECO:0007669"/>
    <property type="project" value="UniProtKB-SubCell"/>
</dbReference>
<dbReference type="Proteomes" id="UP000199103">
    <property type="component" value="Chromosome I"/>
</dbReference>
<dbReference type="InterPro" id="IPR017871">
    <property type="entry name" value="ABC_transporter-like_CS"/>
</dbReference>
<dbReference type="InterPro" id="IPR003439">
    <property type="entry name" value="ABC_transporter-like_ATP-bd"/>
</dbReference>
<dbReference type="Gene3D" id="3.40.50.300">
    <property type="entry name" value="P-loop containing nucleotide triphosphate hydrolases"/>
    <property type="match status" value="1"/>
</dbReference>
<evidence type="ECO:0000256" key="4">
    <source>
        <dbReference type="ARBA" id="ARBA00022840"/>
    </source>
</evidence>
<dbReference type="SMART" id="SM00382">
    <property type="entry name" value="AAA"/>
    <property type="match status" value="1"/>
</dbReference>
<dbReference type="SUPFAM" id="SSF52540">
    <property type="entry name" value="P-loop containing nucleoside triphosphate hydrolases"/>
    <property type="match status" value="1"/>
</dbReference>
<dbReference type="InterPro" id="IPR036640">
    <property type="entry name" value="ABC1_TM_sf"/>
</dbReference>
<dbReference type="GO" id="GO:0016887">
    <property type="term" value="F:ATP hydrolysis activity"/>
    <property type="evidence" value="ECO:0007669"/>
    <property type="project" value="InterPro"/>
</dbReference>
<dbReference type="PROSITE" id="PS50893">
    <property type="entry name" value="ABC_TRANSPORTER_2"/>
    <property type="match status" value="1"/>
</dbReference>
<keyword evidence="4 9" id="KW-0067">ATP-binding</keyword>
<keyword evidence="5 7" id="KW-1133">Transmembrane helix</keyword>
<evidence type="ECO:0000256" key="6">
    <source>
        <dbReference type="ARBA" id="ARBA00023136"/>
    </source>
</evidence>
<dbReference type="InterPro" id="IPR027417">
    <property type="entry name" value="P-loop_NTPase"/>
</dbReference>
<evidence type="ECO:0000256" key="3">
    <source>
        <dbReference type="ARBA" id="ARBA00022741"/>
    </source>
</evidence>
<proteinExistence type="predicted"/>
<dbReference type="Gene3D" id="1.20.1560.10">
    <property type="entry name" value="ABC transporter type 1, transmembrane domain"/>
    <property type="match status" value="1"/>
</dbReference>
<evidence type="ECO:0000256" key="1">
    <source>
        <dbReference type="ARBA" id="ARBA00004651"/>
    </source>
</evidence>
<feature type="domain" description="ABC transporter" evidence="8">
    <location>
        <begin position="360"/>
        <end position="604"/>
    </location>
</feature>
<reference evidence="9 10" key="1">
    <citation type="submission" date="2016-10" db="EMBL/GenBank/DDBJ databases">
        <authorList>
            <person name="de Groot N.N."/>
        </authorList>
    </citation>
    <scope>NUCLEOTIDE SEQUENCE [LARGE SCALE GENOMIC DNA]</scope>
    <source>
        <strain evidence="9 10">DSM 21800</strain>
    </source>
</reference>
<sequence>MPQFALSPIVERYILHVKVLRACAPGLSVACLALSIVSAAAATASIVCTGRLVASLNRDQPTAFGWAIATALTFLIIPLAGSALSAVGQVIADRYLVLITETVFDAGLSPDSLTVLEDPETVGRLKTAGEASRDWLFQSGVQATWSLLTIRLSAIGAFAVLTTWSWWPPVLLAVGWTAYSRAFGRWSSTIFDGLLDLTGTDRRRAGYLRDLLIHPNGAKEVRLFGLTDLLVSRYVTVWHRAQSLVWAHRRSSVRRTLIVLLAPLVATAVVVLLLIVDVDRSRVDAGALVTLVQAISAMAAFGPHTDPQVALTRTLSTLSVLGRTRTDLGLPELLPPVQGSPAEPRFFLPAEDPTPIPAAIRLTDVCFSYPTAPRPTLNGVNLEIPAGQSVAVVGLNGAGKSTLIKLLCGLYQPDTGAVRIDESDPGVDRTVRSRLAVIFQDFVRYQLSLRDNIAPEVSPSGADALVARAMHDAEGDEILQRLQHGFDTVLSAEYTGGTDLSGGQWQRVALARALAALSTGAGVLILDEPTAALDVRAEAALFDRFLTVARGATTVLVSHRLSSVRHVDRIVVLADTGDGSRIVEDGSHHELIGAGGRYAELFRLQASRFGQQRDAS</sequence>
<gene>
    <name evidence="9" type="ORF">SAMN04489812_5022</name>
</gene>
<dbReference type="PANTHER" id="PTHR24221">
    <property type="entry name" value="ATP-BINDING CASSETTE SUB-FAMILY B"/>
    <property type="match status" value="1"/>
</dbReference>
<keyword evidence="3" id="KW-0547">Nucleotide-binding</keyword>
<dbReference type="InterPro" id="IPR003593">
    <property type="entry name" value="AAA+_ATPase"/>
</dbReference>
<dbReference type="GO" id="GO:0034040">
    <property type="term" value="F:ATPase-coupled lipid transmembrane transporter activity"/>
    <property type="evidence" value="ECO:0007669"/>
    <property type="project" value="TreeGrafter"/>
</dbReference>
<dbReference type="EMBL" id="LT629772">
    <property type="protein sequence ID" value="SDT29442.1"/>
    <property type="molecule type" value="Genomic_DNA"/>
</dbReference>
<accession>A0A1H1Z7F4</accession>
<keyword evidence="6 7" id="KW-0472">Membrane</keyword>
<name>A0A1H1Z7F4_9ACTN</name>
<evidence type="ECO:0000313" key="10">
    <source>
        <dbReference type="Proteomes" id="UP000199103"/>
    </source>
</evidence>
<organism evidence="9 10">
    <name type="scientific">Microlunatus soli</name>
    <dbReference type="NCBI Taxonomy" id="630515"/>
    <lineage>
        <taxon>Bacteria</taxon>
        <taxon>Bacillati</taxon>
        <taxon>Actinomycetota</taxon>
        <taxon>Actinomycetes</taxon>
        <taxon>Propionibacteriales</taxon>
        <taxon>Propionibacteriaceae</taxon>
        <taxon>Microlunatus</taxon>
    </lineage>
</organism>
<evidence type="ECO:0000259" key="8">
    <source>
        <dbReference type="PROSITE" id="PS50893"/>
    </source>
</evidence>
<dbReference type="GO" id="GO:0005524">
    <property type="term" value="F:ATP binding"/>
    <property type="evidence" value="ECO:0007669"/>
    <property type="project" value="UniProtKB-KW"/>
</dbReference>
<dbReference type="RefSeq" id="WP_091528654.1">
    <property type="nucleotide sequence ID" value="NZ_LT629772.1"/>
</dbReference>
<comment type="subcellular location">
    <subcellularLocation>
        <location evidence="1">Cell membrane</location>
        <topology evidence="1">Multi-pass membrane protein</topology>
    </subcellularLocation>
</comment>
<keyword evidence="10" id="KW-1185">Reference proteome</keyword>
<dbReference type="AlphaFoldDB" id="A0A1H1Z7F4"/>
<feature type="transmembrane region" description="Helical" evidence="7">
    <location>
        <begin position="27"/>
        <end position="54"/>
    </location>
</feature>
<dbReference type="SUPFAM" id="SSF90123">
    <property type="entry name" value="ABC transporter transmembrane region"/>
    <property type="match status" value="1"/>
</dbReference>
<dbReference type="Pfam" id="PF00005">
    <property type="entry name" value="ABC_tran"/>
    <property type="match status" value="1"/>
</dbReference>
<dbReference type="InterPro" id="IPR039421">
    <property type="entry name" value="Type_1_exporter"/>
</dbReference>
<evidence type="ECO:0000256" key="7">
    <source>
        <dbReference type="SAM" id="Phobius"/>
    </source>
</evidence>